<proteinExistence type="predicted"/>
<dbReference type="Proteomes" id="UP000183567">
    <property type="component" value="Unassembled WGS sequence"/>
</dbReference>
<protein>
    <submittedName>
        <fullName evidence="1">Uncharacterized protein</fullName>
    </submittedName>
</protein>
<organism evidence="1 2">
    <name type="scientific">Rhizopogon vesiculosus</name>
    <dbReference type="NCBI Taxonomy" id="180088"/>
    <lineage>
        <taxon>Eukaryota</taxon>
        <taxon>Fungi</taxon>
        <taxon>Dikarya</taxon>
        <taxon>Basidiomycota</taxon>
        <taxon>Agaricomycotina</taxon>
        <taxon>Agaricomycetes</taxon>
        <taxon>Agaricomycetidae</taxon>
        <taxon>Boletales</taxon>
        <taxon>Suillineae</taxon>
        <taxon>Rhizopogonaceae</taxon>
        <taxon>Rhizopogon</taxon>
    </lineage>
</organism>
<dbReference type="AlphaFoldDB" id="A0A1J8PVJ0"/>
<evidence type="ECO:0000313" key="2">
    <source>
        <dbReference type="Proteomes" id="UP000183567"/>
    </source>
</evidence>
<gene>
    <name evidence="1" type="ORF">AZE42_11112</name>
</gene>
<accession>A0A1J8PVJ0</accession>
<dbReference type="EMBL" id="LVVM01004641">
    <property type="protein sequence ID" value="OJA12479.1"/>
    <property type="molecule type" value="Genomic_DNA"/>
</dbReference>
<reference evidence="1 2" key="1">
    <citation type="submission" date="2016-03" db="EMBL/GenBank/DDBJ databases">
        <title>Comparative genomics of the ectomycorrhizal sister species Rhizopogon vinicolor and Rhizopogon vesiculosus (Basidiomycota: Boletales) reveals a divergence of the mating type B locus.</title>
        <authorList>
            <person name="Mujic A.B."/>
            <person name="Kuo A."/>
            <person name="Tritt A."/>
            <person name="Lipzen A."/>
            <person name="Chen C."/>
            <person name="Johnson J."/>
            <person name="Sharma A."/>
            <person name="Barry K."/>
            <person name="Grigoriev I.V."/>
            <person name="Spatafora J.W."/>
        </authorList>
    </citation>
    <scope>NUCLEOTIDE SEQUENCE [LARGE SCALE GENOMIC DNA]</scope>
    <source>
        <strain evidence="1 2">AM-OR11-056</strain>
    </source>
</reference>
<keyword evidence="2" id="KW-1185">Reference proteome</keyword>
<comment type="caution">
    <text evidence="1">The sequence shown here is derived from an EMBL/GenBank/DDBJ whole genome shotgun (WGS) entry which is preliminary data.</text>
</comment>
<name>A0A1J8PVJ0_9AGAM</name>
<evidence type="ECO:0000313" key="1">
    <source>
        <dbReference type="EMBL" id="OJA12479.1"/>
    </source>
</evidence>
<sequence length="44" mass="5140">MIVVHIAIPQCFEIIFRRRLAARTCRNISFKNVFEFGGQANEGW</sequence>